<evidence type="ECO:0000256" key="1">
    <source>
        <dbReference type="SAM" id="MobiDB-lite"/>
    </source>
</evidence>
<evidence type="ECO:0000313" key="3">
    <source>
        <dbReference type="EMBL" id="MFD0999464.1"/>
    </source>
</evidence>
<gene>
    <name evidence="3" type="ORF">ACFQ21_09105</name>
</gene>
<feature type="chain" id="PRO_5045968514" evidence="2">
    <location>
        <begin position="19"/>
        <end position="43"/>
    </location>
</feature>
<proteinExistence type="predicted"/>
<dbReference type="PROSITE" id="PS51257">
    <property type="entry name" value="PROKAR_LIPOPROTEIN"/>
    <property type="match status" value="1"/>
</dbReference>
<feature type="region of interest" description="Disordered" evidence="1">
    <location>
        <begin position="22"/>
        <end position="43"/>
    </location>
</feature>
<sequence length="43" mass="4604">MKKLAYIFLFIAGLTAVSCTEESVTPTNSEDDPIAIPPPPTKP</sequence>
<organism evidence="3 4">
    <name type="scientific">Ohtaekwangia kribbensis</name>
    <dbReference type="NCBI Taxonomy" id="688913"/>
    <lineage>
        <taxon>Bacteria</taxon>
        <taxon>Pseudomonadati</taxon>
        <taxon>Bacteroidota</taxon>
        <taxon>Cytophagia</taxon>
        <taxon>Cytophagales</taxon>
        <taxon>Fulvivirgaceae</taxon>
        <taxon>Ohtaekwangia</taxon>
    </lineage>
</organism>
<reference evidence="4" key="1">
    <citation type="journal article" date="2019" name="Int. J. Syst. Evol. Microbiol.">
        <title>The Global Catalogue of Microorganisms (GCM) 10K type strain sequencing project: providing services to taxonomists for standard genome sequencing and annotation.</title>
        <authorList>
            <consortium name="The Broad Institute Genomics Platform"/>
            <consortium name="The Broad Institute Genome Sequencing Center for Infectious Disease"/>
            <person name="Wu L."/>
            <person name="Ma J."/>
        </authorList>
    </citation>
    <scope>NUCLEOTIDE SEQUENCE [LARGE SCALE GENOMIC DNA]</scope>
    <source>
        <strain evidence="4">CCUG 58938</strain>
    </source>
</reference>
<accession>A0ABW3K037</accession>
<evidence type="ECO:0000256" key="2">
    <source>
        <dbReference type="SAM" id="SignalP"/>
    </source>
</evidence>
<dbReference type="RefSeq" id="WP_377577953.1">
    <property type="nucleotide sequence ID" value="NZ_JBHTKA010000001.1"/>
</dbReference>
<dbReference type="EMBL" id="JBHTKA010000001">
    <property type="protein sequence ID" value="MFD0999464.1"/>
    <property type="molecule type" value="Genomic_DNA"/>
</dbReference>
<keyword evidence="2" id="KW-0732">Signal</keyword>
<comment type="caution">
    <text evidence="3">The sequence shown here is derived from an EMBL/GenBank/DDBJ whole genome shotgun (WGS) entry which is preliminary data.</text>
</comment>
<protein>
    <submittedName>
        <fullName evidence="3">Uncharacterized protein</fullName>
    </submittedName>
</protein>
<name>A0ABW3K037_9BACT</name>
<evidence type="ECO:0000313" key="4">
    <source>
        <dbReference type="Proteomes" id="UP001597112"/>
    </source>
</evidence>
<feature type="signal peptide" evidence="2">
    <location>
        <begin position="1"/>
        <end position="18"/>
    </location>
</feature>
<keyword evidence="4" id="KW-1185">Reference proteome</keyword>
<dbReference type="Proteomes" id="UP001597112">
    <property type="component" value="Unassembled WGS sequence"/>
</dbReference>